<feature type="region of interest" description="Disordered" evidence="1">
    <location>
        <begin position="190"/>
        <end position="256"/>
    </location>
</feature>
<reference evidence="2 3" key="1">
    <citation type="journal article" date="2018" name="Elife">
        <title>Firefly genomes illuminate parallel origins of bioluminescence in beetles.</title>
        <authorList>
            <person name="Fallon T.R."/>
            <person name="Lower S.E."/>
            <person name="Chang C.H."/>
            <person name="Bessho-Uehara M."/>
            <person name="Martin G.J."/>
            <person name="Bewick A.J."/>
            <person name="Behringer M."/>
            <person name="Debat H.J."/>
            <person name="Wong I."/>
            <person name="Day J.C."/>
            <person name="Suvorov A."/>
            <person name="Silva C.J."/>
            <person name="Stanger-Hall K.F."/>
            <person name="Hall D.W."/>
            <person name="Schmitz R.J."/>
            <person name="Nelson D.R."/>
            <person name="Lewis S.M."/>
            <person name="Shigenobu S."/>
            <person name="Bybee S.M."/>
            <person name="Larracuente A.M."/>
            <person name="Oba Y."/>
            <person name="Weng J.K."/>
        </authorList>
    </citation>
    <scope>NUCLEOTIDE SEQUENCE [LARGE SCALE GENOMIC DNA]</scope>
    <source>
        <strain evidence="2">1611_PpyrPB1</strain>
        <tissue evidence="2">Whole body</tissue>
    </source>
</reference>
<gene>
    <name evidence="2" type="ORF">PPYR_01849</name>
</gene>
<dbReference type="EMBL" id="VVIM01000001">
    <property type="protein sequence ID" value="KAB0804879.1"/>
    <property type="molecule type" value="Genomic_DNA"/>
</dbReference>
<accession>A0A5N4B5J6</accession>
<dbReference type="InParanoid" id="A0A5N4B5J6"/>
<sequence length="256" mass="28433">MFQLMSSEFNPPKRDLSVAVHPAVADRWENILKSGLDAAAVATFVQKYPPAENCTFMGVPKLNPEIEAAFTEALKGRDARLSKLQGNLGAALAAIGKGLSLCLQEGEGIHFPLPLIECLSDAGRLIADCHYQHSMARRFIATSNINKSSRATLTKAPIGDWLFGDALSERVKAAKVLERASNDLKVQKVTSTQFRSKGPSSLNSKGLSRLPDNSRRGRPNFSFRRDRQPQPMLSGTKKHPVLQQRQRWQNKSRHYR</sequence>
<protein>
    <submittedName>
        <fullName evidence="2">Uncharacterized protein</fullName>
    </submittedName>
</protein>
<comment type="caution">
    <text evidence="2">The sequence shown here is derived from an EMBL/GenBank/DDBJ whole genome shotgun (WGS) entry which is preliminary data.</text>
</comment>
<dbReference type="PANTHER" id="PTHR34239:SF2">
    <property type="entry name" value="TRANSPOSABLE ELEMENT P TRANSPOSASE_THAP9 CONSERVED DOMAIN-CONTAINING PROTEIN"/>
    <property type="match status" value="1"/>
</dbReference>
<organism evidence="2 3">
    <name type="scientific">Photinus pyralis</name>
    <name type="common">Common eastern firefly</name>
    <name type="synonym">Lampyris pyralis</name>
    <dbReference type="NCBI Taxonomy" id="7054"/>
    <lineage>
        <taxon>Eukaryota</taxon>
        <taxon>Metazoa</taxon>
        <taxon>Ecdysozoa</taxon>
        <taxon>Arthropoda</taxon>
        <taxon>Hexapoda</taxon>
        <taxon>Insecta</taxon>
        <taxon>Pterygota</taxon>
        <taxon>Neoptera</taxon>
        <taxon>Endopterygota</taxon>
        <taxon>Coleoptera</taxon>
        <taxon>Polyphaga</taxon>
        <taxon>Elateriformia</taxon>
        <taxon>Elateroidea</taxon>
        <taxon>Lampyridae</taxon>
        <taxon>Lampyrinae</taxon>
        <taxon>Photinus</taxon>
    </lineage>
</organism>
<evidence type="ECO:0000313" key="3">
    <source>
        <dbReference type="Proteomes" id="UP000327044"/>
    </source>
</evidence>
<evidence type="ECO:0000256" key="1">
    <source>
        <dbReference type="SAM" id="MobiDB-lite"/>
    </source>
</evidence>
<proteinExistence type="predicted"/>
<keyword evidence="3" id="KW-1185">Reference proteome</keyword>
<dbReference type="PANTHER" id="PTHR34239">
    <property type="entry name" value="APPLE DOMAIN-CONTAINING PROTEIN"/>
    <property type="match status" value="1"/>
</dbReference>
<feature type="compositionally biased region" description="Polar residues" evidence="1">
    <location>
        <begin position="190"/>
        <end position="206"/>
    </location>
</feature>
<name>A0A5N4B5J6_PHOPY</name>
<dbReference type="Proteomes" id="UP000327044">
    <property type="component" value="Unassembled WGS sequence"/>
</dbReference>
<dbReference type="AlphaFoldDB" id="A0A5N4B5J6"/>
<evidence type="ECO:0000313" key="2">
    <source>
        <dbReference type="EMBL" id="KAB0804879.1"/>
    </source>
</evidence>